<accession>A0A4R6DXF4</accession>
<evidence type="ECO:0000256" key="1">
    <source>
        <dbReference type="SAM" id="Phobius"/>
    </source>
</evidence>
<dbReference type="Proteomes" id="UP000295129">
    <property type="component" value="Unassembled WGS sequence"/>
</dbReference>
<keyword evidence="1" id="KW-0472">Membrane</keyword>
<keyword evidence="1" id="KW-1133">Transmembrane helix</keyword>
<reference evidence="2 3" key="1">
    <citation type="submission" date="2019-03" db="EMBL/GenBank/DDBJ databases">
        <title>Genomic Encyclopedia of Type Strains, Phase IV (KMG-IV): sequencing the most valuable type-strain genomes for metagenomic binning, comparative biology and taxonomic classification.</title>
        <authorList>
            <person name="Goeker M."/>
        </authorList>
    </citation>
    <scope>NUCLEOTIDE SEQUENCE [LARGE SCALE GENOMIC DNA]</scope>
    <source>
        <strain evidence="2 3">DSM 12121</strain>
    </source>
</reference>
<evidence type="ECO:0000313" key="3">
    <source>
        <dbReference type="Proteomes" id="UP000295129"/>
    </source>
</evidence>
<keyword evidence="1" id="KW-0812">Transmembrane</keyword>
<dbReference type="RefSeq" id="WP_133592023.1">
    <property type="nucleotide sequence ID" value="NZ_SNVV01000010.1"/>
</dbReference>
<proteinExistence type="predicted"/>
<organism evidence="2 3">
    <name type="scientific">Azoarcus indigens</name>
    <dbReference type="NCBI Taxonomy" id="29545"/>
    <lineage>
        <taxon>Bacteria</taxon>
        <taxon>Pseudomonadati</taxon>
        <taxon>Pseudomonadota</taxon>
        <taxon>Betaproteobacteria</taxon>
        <taxon>Rhodocyclales</taxon>
        <taxon>Zoogloeaceae</taxon>
        <taxon>Azoarcus</taxon>
    </lineage>
</organism>
<name>A0A4R6DXF4_9RHOO</name>
<keyword evidence="3" id="KW-1185">Reference proteome</keyword>
<evidence type="ECO:0000313" key="2">
    <source>
        <dbReference type="EMBL" id="TDN49990.1"/>
    </source>
</evidence>
<dbReference type="OrthoDB" id="9182409at2"/>
<comment type="caution">
    <text evidence="2">The sequence shown here is derived from an EMBL/GenBank/DDBJ whole genome shotgun (WGS) entry which is preliminary data.</text>
</comment>
<dbReference type="EMBL" id="SNVV01000010">
    <property type="protein sequence ID" value="TDN49990.1"/>
    <property type="molecule type" value="Genomic_DNA"/>
</dbReference>
<protein>
    <submittedName>
        <fullName evidence="2">Uncharacterized protein</fullName>
    </submittedName>
</protein>
<gene>
    <name evidence="2" type="ORF">C7389_11083</name>
</gene>
<feature type="transmembrane region" description="Helical" evidence="1">
    <location>
        <begin position="7"/>
        <end position="26"/>
    </location>
</feature>
<feature type="transmembrane region" description="Helical" evidence="1">
    <location>
        <begin position="32"/>
        <end position="53"/>
    </location>
</feature>
<sequence>MDRWSKITEFLACGVLVLPLVIGFGMRSFEAFALTLAPMLLMLITVTLGAPTVPAPVDDDEHRKDD</sequence>
<dbReference type="AlphaFoldDB" id="A0A4R6DXF4"/>